<evidence type="ECO:0000313" key="3">
    <source>
        <dbReference type="EMBL" id="CAD7694766.1"/>
    </source>
</evidence>
<dbReference type="PANTHER" id="PTHR22744:SF17">
    <property type="entry name" value="BTB DOMAIN-CONTAINING PROTEIN"/>
    <property type="match status" value="1"/>
</dbReference>
<dbReference type="PROSITE" id="PS50097">
    <property type="entry name" value="BTB"/>
    <property type="match status" value="1"/>
</dbReference>
<dbReference type="OrthoDB" id="684045at2759"/>
<feature type="domain" description="BTB" evidence="2">
    <location>
        <begin position="37"/>
        <end position="110"/>
    </location>
</feature>
<accession>A0A8S1IJM8</accession>
<dbReference type="InterPro" id="IPR011333">
    <property type="entry name" value="SKP1/BTB/POZ_sf"/>
</dbReference>
<keyword evidence="4" id="KW-1185">Reference proteome</keyword>
<dbReference type="EMBL" id="CAJHUC010000198">
    <property type="protein sequence ID" value="CAD7694766.1"/>
    <property type="molecule type" value="Genomic_DNA"/>
</dbReference>
<organism evidence="3 4">
    <name type="scientific">Ostreobium quekettii</name>
    <dbReference type="NCBI Taxonomy" id="121088"/>
    <lineage>
        <taxon>Eukaryota</taxon>
        <taxon>Viridiplantae</taxon>
        <taxon>Chlorophyta</taxon>
        <taxon>core chlorophytes</taxon>
        <taxon>Ulvophyceae</taxon>
        <taxon>TCBD clade</taxon>
        <taxon>Bryopsidales</taxon>
        <taxon>Ostreobineae</taxon>
        <taxon>Ostreobiaceae</taxon>
        <taxon>Ostreobium</taxon>
    </lineage>
</organism>
<protein>
    <recommendedName>
        <fullName evidence="2">BTB domain-containing protein</fullName>
    </recommendedName>
</protein>
<evidence type="ECO:0000256" key="1">
    <source>
        <dbReference type="ARBA" id="ARBA00004906"/>
    </source>
</evidence>
<dbReference type="Proteomes" id="UP000708148">
    <property type="component" value="Unassembled WGS sequence"/>
</dbReference>
<dbReference type="Gene3D" id="3.30.710.10">
    <property type="entry name" value="Potassium Channel Kv1.1, Chain A"/>
    <property type="match status" value="1"/>
</dbReference>
<reference evidence="3" key="1">
    <citation type="submission" date="2020-12" db="EMBL/GenBank/DDBJ databases">
        <authorList>
            <person name="Iha C."/>
        </authorList>
    </citation>
    <scope>NUCLEOTIDE SEQUENCE</scope>
</reference>
<evidence type="ECO:0000259" key="2">
    <source>
        <dbReference type="PROSITE" id="PS50097"/>
    </source>
</evidence>
<dbReference type="AlphaFoldDB" id="A0A8S1IJM8"/>
<dbReference type="SMART" id="SM00225">
    <property type="entry name" value="BTB"/>
    <property type="match status" value="1"/>
</dbReference>
<dbReference type="InterPro" id="IPR000210">
    <property type="entry name" value="BTB/POZ_dom"/>
</dbReference>
<name>A0A8S1IJM8_9CHLO</name>
<proteinExistence type="predicted"/>
<dbReference type="CDD" id="cd18186">
    <property type="entry name" value="BTB_POZ_ZBTB_KLHL-like"/>
    <property type="match status" value="1"/>
</dbReference>
<comment type="caution">
    <text evidence="3">The sequence shown here is derived from an EMBL/GenBank/DDBJ whole genome shotgun (WGS) entry which is preliminary data.</text>
</comment>
<gene>
    <name evidence="3" type="ORF">OSTQU699_LOCUS129</name>
</gene>
<dbReference type="SUPFAM" id="SSF54695">
    <property type="entry name" value="POZ domain"/>
    <property type="match status" value="1"/>
</dbReference>
<comment type="pathway">
    <text evidence="1">Protein modification; protein ubiquitination.</text>
</comment>
<dbReference type="Pfam" id="PF00651">
    <property type="entry name" value="BTB"/>
    <property type="match status" value="1"/>
</dbReference>
<dbReference type="PANTHER" id="PTHR22744">
    <property type="entry name" value="HELIX LOOP HELIX PROTEIN 21-RELATED"/>
    <property type="match status" value="1"/>
</dbReference>
<evidence type="ECO:0000313" key="4">
    <source>
        <dbReference type="Proteomes" id="UP000708148"/>
    </source>
</evidence>
<sequence>MQESSHLQGVHNTNMSSEHAVTYSYLPQDVDGYEDMCDACLVLAGRKFPVHTAVLAVHSRFFRKMIVDLRSDISSSTYGQLEIPVAEAVSAEDIELMLAFVYGQHPEVETAEEASRMLCMADRFDIPGLLEKSERKIKDLEHKIYFLDQGCTGDGVQSEEADPWLSAAHWLGIADRLGIDDLRTKCQRIVLRDLLANGVLQGTRPDLAKPGLEKALSSLDSHRVTARAMAEIIVANIGGMLHGEFEDVCMVSCTACGAVHDCSKMSMYEYERDPYRSLETYKCRACGRRTRVVGGKSFKMVAADDGLAESLQRIRIHEMGE</sequence>